<organism evidence="2 3">
    <name type="scientific">Armatimonas rosea</name>
    <dbReference type="NCBI Taxonomy" id="685828"/>
    <lineage>
        <taxon>Bacteria</taxon>
        <taxon>Bacillati</taxon>
        <taxon>Armatimonadota</taxon>
        <taxon>Armatimonadia</taxon>
        <taxon>Armatimonadales</taxon>
        <taxon>Armatimonadaceae</taxon>
        <taxon>Armatimonas</taxon>
    </lineage>
</organism>
<reference evidence="2 3" key="1">
    <citation type="submission" date="2020-08" db="EMBL/GenBank/DDBJ databases">
        <title>Genomic Encyclopedia of Type Strains, Phase IV (KMG-IV): sequencing the most valuable type-strain genomes for metagenomic binning, comparative biology and taxonomic classification.</title>
        <authorList>
            <person name="Goeker M."/>
        </authorList>
    </citation>
    <scope>NUCLEOTIDE SEQUENCE [LARGE SCALE GENOMIC DNA]</scope>
    <source>
        <strain evidence="2 3">DSM 23562</strain>
    </source>
</reference>
<evidence type="ECO:0000313" key="3">
    <source>
        <dbReference type="Proteomes" id="UP000520814"/>
    </source>
</evidence>
<protein>
    <submittedName>
        <fullName evidence="2">Uncharacterized protein</fullName>
    </submittedName>
</protein>
<feature type="region of interest" description="Disordered" evidence="1">
    <location>
        <begin position="358"/>
        <end position="380"/>
    </location>
</feature>
<evidence type="ECO:0000256" key="1">
    <source>
        <dbReference type="SAM" id="MobiDB-lite"/>
    </source>
</evidence>
<dbReference type="RefSeq" id="WP_184203468.1">
    <property type="nucleotide sequence ID" value="NZ_JACHGW010000006.1"/>
</dbReference>
<evidence type="ECO:0000313" key="2">
    <source>
        <dbReference type="EMBL" id="MBB6053375.1"/>
    </source>
</evidence>
<accession>A0A7W9SV19</accession>
<dbReference type="EMBL" id="JACHGW010000006">
    <property type="protein sequence ID" value="MBB6053375.1"/>
    <property type="molecule type" value="Genomic_DNA"/>
</dbReference>
<name>A0A7W9SV19_ARMRO</name>
<sequence length="455" mass="49954">MSPRLRIGLLSLGGFASIIAFMRLTAPKPPSVPLGDRRVDSAATWHLKGWRLLEKKQIPWEIWGQAKPLFLYERIGNSVRIATQNREDVSLEPWRGKAPLTVLGSELTAKNQLVLLQEWSLPERDPTTNLPTGYRIQTGGAPLAELSATYNQPLPTEGLELVRQGTVIDTQQSLPSRLLPPNTTYRGGVTVHATVVASDPEGNLKVAVDVTPGPPGAPESLPLTAYCRVSNMLQSPLARRQRVMTAPPPTAAMVDMSRLTPIDGPRQTMSWIKEQAPRDDQGVVYRCTDPAASYRLHSHSELYLARITPLAPGAKRPKTVTLDVLTELGWANEARQLFKLADVKKDLISVTVPLPAPVRALPAPPPPPSPPPTGAGPATGYTPPIPFTMAIALARFRHYRDLREGAATTDPEKQKAYADKALQYFNQAMALCPPNLRKDYEYERKRLTVVGKPAE</sequence>
<proteinExistence type="predicted"/>
<comment type="caution">
    <text evidence="2">The sequence shown here is derived from an EMBL/GenBank/DDBJ whole genome shotgun (WGS) entry which is preliminary data.</text>
</comment>
<dbReference type="AlphaFoldDB" id="A0A7W9SV19"/>
<dbReference type="Proteomes" id="UP000520814">
    <property type="component" value="Unassembled WGS sequence"/>
</dbReference>
<keyword evidence="3" id="KW-1185">Reference proteome</keyword>
<gene>
    <name evidence="2" type="ORF">HNQ39_005209</name>
</gene>
<feature type="compositionally biased region" description="Pro residues" evidence="1">
    <location>
        <begin position="362"/>
        <end position="374"/>
    </location>
</feature>